<reference evidence="1 2" key="1">
    <citation type="journal article" date="2012" name="Eukaryot. Cell">
        <title>Genome sequence of the fungus Glarea lozoyensis: the first genome sequence of a species from the Helotiaceae family.</title>
        <authorList>
            <person name="Youssar L."/>
            <person name="Gruening B.A."/>
            <person name="Erxleben A."/>
            <person name="Guenther S."/>
            <person name="Huettel W."/>
        </authorList>
    </citation>
    <scope>NUCLEOTIDE SEQUENCE [LARGE SCALE GENOMIC DNA]</scope>
    <source>
        <strain evidence="2">ATCC 74030 / MF5533</strain>
    </source>
</reference>
<accession>H0EWV3</accession>
<organism evidence="1 2">
    <name type="scientific">Glarea lozoyensis (strain ATCC 74030 / MF5533)</name>
    <dbReference type="NCBI Taxonomy" id="1104152"/>
    <lineage>
        <taxon>Eukaryota</taxon>
        <taxon>Fungi</taxon>
        <taxon>Dikarya</taxon>
        <taxon>Ascomycota</taxon>
        <taxon>Pezizomycotina</taxon>
        <taxon>Leotiomycetes</taxon>
        <taxon>Helotiales</taxon>
        <taxon>Helotiaceae</taxon>
        <taxon>Glarea</taxon>
    </lineage>
</organism>
<proteinExistence type="predicted"/>
<gene>
    <name evidence="1" type="ORF">M7I_7277</name>
</gene>
<dbReference type="InParanoid" id="H0EWV3"/>
<evidence type="ECO:0000313" key="1">
    <source>
        <dbReference type="EMBL" id="EHK96953.1"/>
    </source>
</evidence>
<keyword evidence="2" id="KW-1185">Reference proteome</keyword>
<dbReference type="EMBL" id="AGUE01000214">
    <property type="protein sequence ID" value="EHK96953.1"/>
    <property type="molecule type" value="Genomic_DNA"/>
</dbReference>
<dbReference type="AlphaFoldDB" id="H0EWV3"/>
<dbReference type="OrthoDB" id="3508681at2759"/>
<sequence>MKFLEELHGDAIKAIGVSYKTIYDGVFPVDGEASLAAAILEEQNWLGEGGTRELLRGSDISGIVEAEAEKLLRYMAGQVLSLDENVVTCGYFDEICAIDQTRPGFKHNDFSDGLFCPIPGSKMKCMSARLYQAANDLFIIGSTALNGIPSFAKANPEFNWEYKDFMIGSSMDTLGPGSKFALLCHLGFRWPKQDEFNVFQAGADPACGEYMAAVETMSYDQHMRFACTSPLTAAFRHKMNERLYMKYGDWIDPPSDMCAKWLKKFPVAGMPSTKESVSSARTAGKAIFL</sequence>
<dbReference type="Proteomes" id="UP000005446">
    <property type="component" value="Unassembled WGS sequence"/>
</dbReference>
<evidence type="ECO:0000313" key="2">
    <source>
        <dbReference type="Proteomes" id="UP000005446"/>
    </source>
</evidence>
<dbReference type="HOGENOM" id="CLU_963292_0_0_1"/>
<protein>
    <submittedName>
        <fullName evidence="1">Uncharacterized protein</fullName>
    </submittedName>
</protein>
<name>H0EWV3_GLAL7</name>
<comment type="caution">
    <text evidence="1">The sequence shown here is derived from an EMBL/GenBank/DDBJ whole genome shotgun (WGS) entry which is preliminary data.</text>
</comment>